<keyword evidence="2" id="KW-1185">Reference proteome</keyword>
<comment type="caution">
    <text evidence="1">The sequence shown here is derived from an EMBL/GenBank/DDBJ whole genome shotgun (WGS) entry which is preliminary data.</text>
</comment>
<gene>
    <name evidence="1" type="ORF">ACFFSY_11280</name>
</gene>
<dbReference type="RefSeq" id="WP_377493860.1">
    <property type="nucleotide sequence ID" value="NZ_JBHMDO010000021.1"/>
</dbReference>
<evidence type="ECO:0000313" key="1">
    <source>
        <dbReference type="EMBL" id="MFB9326495.1"/>
    </source>
</evidence>
<dbReference type="Proteomes" id="UP001589747">
    <property type="component" value="Unassembled WGS sequence"/>
</dbReference>
<reference evidence="1 2" key="1">
    <citation type="submission" date="2024-09" db="EMBL/GenBank/DDBJ databases">
        <authorList>
            <person name="Sun Q."/>
            <person name="Mori K."/>
        </authorList>
    </citation>
    <scope>NUCLEOTIDE SEQUENCE [LARGE SCALE GENOMIC DNA]</scope>
    <source>
        <strain evidence="1 2">TISTR 2452</strain>
    </source>
</reference>
<organism evidence="1 2">
    <name type="scientific">Paenibacillus aurantiacus</name>
    <dbReference type="NCBI Taxonomy" id="1936118"/>
    <lineage>
        <taxon>Bacteria</taxon>
        <taxon>Bacillati</taxon>
        <taxon>Bacillota</taxon>
        <taxon>Bacilli</taxon>
        <taxon>Bacillales</taxon>
        <taxon>Paenibacillaceae</taxon>
        <taxon>Paenibacillus</taxon>
    </lineage>
</organism>
<sequence>MNPMHPYQFEQMHQAQQAELAHRARHAWKFAMVKPRPRIVASLIERFRRRKDDALKRQAYLVLEEMLHHENDELRLRAAEIILRPSRSASMPRSVRRS</sequence>
<protein>
    <recommendedName>
        <fullName evidence="3">HEAT repeat domain-containing protein</fullName>
    </recommendedName>
</protein>
<evidence type="ECO:0008006" key="3">
    <source>
        <dbReference type="Google" id="ProtNLM"/>
    </source>
</evidence>
<name>A0ABV5KMQ4_9BACL</name>
<evidence type="ECO:0000313" key="2">
    <source>
        <dbReference type="Proteomes" id="UP001589747"/>
    </source>
</evidence>
<accession>A0ABV5KMQ4</accession>
<proteinExistence type="predicted"/>
<dbReference type="EMBL" id="JBHMDO010000021">
    <property type="protein sequence ID" value="MFB9326495.1"/>
    <property type="molecule type" value="Genomic_DNA"/>
</dbReference>